<gene>
    <name evidence="1" type="ORF">KMAL_30430</name>
</gene>
<protein>
    <submittedName>
        <fullName evidence="1">Uncharacterized protein</fullName>
    </submittedName>
</protein>
<evidence type="ECO:0000313" key="2">
    <source>
        <dbReference type="Proteomes" id="UP000237344"/>
    </source>
</evidence>
<organism evidence="1 2">
    <name type="scientific">Novacetimonas maltaceti</name>
    <dbReference type="NCBI Taxonomy" id="1203393"/>
    <lineage>
        <taxon>Bacteria</taxon>
        <taxon>Pseudomonadati</taxon>
        <taxon>Pseudomonadota</taxon>
        <taxon>Alphaproteobacteria</taxon>
        <taxon>Acetobacterales</taxon>
        <taxon>Acetobacteraceae</taxon>
        <taxon>Novacetimonas</taxon>
    </lineage>
</organism>
<accession>A0A2S3VYG5</accession>
<sequence length="31" mass="3842">MIAPRHRMWRALIWLLVREERARVRAWAAII</sequence>
<evidence type="ECO:0000313" key="1">
    <source>
        <dbReference type="EMBL" id="POF61333.1"/>
    </source>
</evidence>
<dbReference type="Proteomes" id="UP000237344">
    <property type="component" value="Unassembled WGS sequence"/>
</dbReference>
<dbReference type="EMBL" id="POTC01000080">
    <property type="protein sequence ID" value="POF61333.1"/>
    <property type="molecule type" value="Genomic_DNA"/>
</dbReference>
<name>A0A2S3VYG5_9PROT</name>
<comment type="caution">
    <text evidence="1">The sequence shown here is derived from an EMBL/GenBank/DDBJ whole genome shotgun (WGS) entry which is preliminary data.</text>
</comment>
<keyword evidence="2" id="KW-1185">Reference proteome</keyword>
<dbReference type="AlphaFoldDB" id="A0A2S3VYG5"/>
<reference evidence="1 2" key="1">
    <citation type="submission" date="2018-01" db="EMBL/GenBank/DDBJ databases">
        <title>Draft Genome Sequence of Komagataeibacter maltaceti LMG 1529, a Vinegar Producing Acetic Acid Bacterium Isolated from Malt Vinegar Brewery Acetifiers.</title>
        <authorList>
            <person name="Zhang Q."/>
            <person name="Hollensteiner J."/>
            <person name="Poehlein A."/>
            <person name="Daniel R."/>
        </authorList>
    </citation>
    <scope>NUCLEOTIDE SEQUENCE [LARGE SCALE GENOMIC DNA]</scope>
    <source>
        <strain evidence="1 2">LMG 1529</strain>
    </source>
</reference>
<proteinExistence type="predicted"/>